<protein>
    <recommendedName>
        <fullName evidence="3">DUF1573 domain-containing protein</fullName>
    </recommendedName>
</protein>
<gene>
    <name evidence="1" type="ORF">SAMN05444278_101474</name>
</gene>
<accession>A0A1M4T398</accession>
<evidence type="ECO:0000313" key="2">
    <source>
        <dbReference type="Proteomes" id="UP000184462"/>
    </source>
</evidence>
<organism evidence="1 2">
    <name type="scientific">Psychroflexus salarius</name>
    <dbReference type="NCBI Taxonomy" id="1155689"/>
    <lineage>
        <taxon>Bacteria</taxon>
        <taxon>Pseudomonadati</taxon>
        <taxon>Bacteroidota</taxon>
        <taxon>Flavobacteriia</taxon>
        <taxon>Flavobacteriales</taxon>
        <taxon>Flavobacteriaceae</taxon>
        <taxon>Psychroflexus</taxon>
    </lineage>
</organism>
<dbReference type="RefSeq" id="WP_073191490.1">
    <property type="nucleotide sequence ID" value="NZ_FQTW01000001.1"/>
</dbReference>
<reference evidence="1 2" key="1">
    <citation type="submission" date="2016-11" db="EMBL/GenBank/DDBJ databases">
        <authorList>
            <person name="Jaros S."/>
            <person name="Januszkiewicz K."/>
            <person name="Wedrychowicz H."/>
        </authorList>
    </citation>
    <scope>NUCLEOTIDE SEQUENCE [LARGE SCALE GENOMIC DNA]</scope>
    <source>
        <strain evidence="1 2">DSM 25661</strain>
    </source>
</reference>
<dbReference type="Proteomes" id="UP000184462">
    <property type="component" value="Unassembled WGS sequence"/>
</dbReference>
<sequence length="125" mass="13918">MAIRLFIFFILVGFNFISAQNKGELKFENTSFDFGQIAYKSEAKAVFNFKNVSQFPVNIKRVSSTCGCTVPKEPKSTINPGETSEIIVLYDSTRVGPIRKTLTVYSDAVNAMITLKIIGEVLPKQ</sequence>
<dbReference type="InterPro" id="IPR013783">
    <property type="entry name" value="Ig-like_fold"/>
</dbReference>
<dbReference type="InterPro" id="IPR011467">
    <property type="entry name" value="DUF1573"/>
</dbReference>
<dbReference type="Pfam" id="PF07610">
    <property type="entry name" value="DUF1573"/>
    <property type="match status" value="1"/>
</dbReference>
<dbReference type="AlphaFoldDB" id="A0A1M4T398"/>
<keyword evidence="2" id="KW-1185">Reference proteome</keyword>
<proteinExistence type="predicted"/>
<dbReference type="OrthoDB" id="826619at2"/>
<evidence type="ECO:0000313" key="1">
    <source>
        <dbReference type="EMBL" id="SHE38963.1"/>
    </source>
</evidence>
<dbReference type="PANTHER" id="PTHR37833:SF1">
    <property type="entry name" value="SIGNAL PEPTIDE PROTEIN"/>
    <property type="match status" value="1"/>
</dbReference>
<name>A0A1M4T398_9FLAO</name>
<dbReference type="STRING" id="1155689.SAMN05444278_101474"/>
<dbReference type="EMBL" id="FQTW01000001">
    <property type="protein sequence ID" value="SHE38963.1"/>
    <property type="molecule type" value="Genomic_DNA"/>
</dbReference>
<evidence type="ECO:0008006" key="3">
    <source>
        <dbReference type="Google" id="ProtNLM"/>
    </source>
</evidence>
<dbReference type="PANTHER" id="PTHR37833">
    <property type="entry name" value="LIPOPROTEIN-RELATED"/>
    <property type="match status" value="1"/>
</dbReference>
<dbReference type="Gene3D" id="2.60.40.10">
    <property type="entry name" value="Immunoglobulins"/>
    <property type="match status" value="1"/>
</dbReference>